<dbReference type="AlphaFoldDB" id="A0A8S9UAI2"/>
<gene>
    <name evidence="2" type="ORF">GN958_ATG13359</name>
</gene>
<name>A0A8S9UAI2_PHYIN</name>
<proteinExistence type="predicted"/>
<feature type="compositionally biased region" description="Basic and acidic residues" evidence="1">
    <location>
        <begin position="1"/>
        <end position="11"/>
    </location>
</feature>
<accession>A0A8S9UAI2</accession>
<feature type="region of interest" description="Disordered" evidence="1">
    <location>
        <begin position="1"/>
        <end position="25"/>
    </location>
</feature>
<sequence>MTKNATDERQNKRMKGSESMQSASAHMDATNVCEALTPVYRGEAVVQPGFPQGPSRAHWRVIGGVTVAARRQQRRSESDMATVQGIVTRDLRERQEEKAQALRRIMRKRIVELREVQDIHTTRQRQIELQKVMAKVHKVAAMMVLGGTSKEVHATTGAVRVHVDSIRNVTAAVVAKDDGVALEDVQMVMRVPAAARLPDSVGQQRRDMSLQWAKNLKKYEDQIPTYLEEAGSLDEMRAVRRLAKKENGQHGYN</sequence>
<evidence type="ECO:0000313" key="2">
    <source>
        <dbReference type="EMBL" id="KAF4137453.1"/>
    </source>
</evidence>
<comment type="caution">
    <text evidence="2">The sequence shown here is derived from an EMBL/GenBank/DDBJ whole genome shotgun (WGS) entry which is preliminary data.</text>
</comment>
<dbReference type="EMBL" id="JAACNO010001800">
    <property type="protein sequence ID" value="KAF4137453.1"/>
    <property type="molecule type" value="Genomic_DNA"/>
</dbReference>
<evidence type="ECO:0000256" key="1">
    <source>
        <dbReference type="SAM" id="MobiDB-lite"/>
    </source>
</evidence>
<evidence type="ECO:0000313" key="3">
    <source>
        <dbReference type="Proteomes" id="UP000704712"/>
    </source>
</evidence>
<protein>
    <submittedName>
        <fullName evidence="2">Uncharacterized protein</fullName>
    </submittedName>
</protein>
<reference evidence="2" key="1">
    <citation type="submission" date="2020-03" db="EMBL/GenBank/DDBJ databases">
        <title>Hybrid Assembly of Korean Phytophthora infestans isolates.</title>
        <authorList>
            <person name="Prokchorchik M."/>
            <person name="Lee Y."/>
            <person name="Seo J."/>
            <person name="Cho J.-H."/>
            <person name="Park Y.-E."/>
            <person name="Jang D.-C."/>
            <person name="Im J.-S."/>
            <person name="Choi J.-G."/>
            <person name="Park H.-J."/>
            <person name="Lee G.-B."/>
            <person name="Lee Y.-G."/>
            <person name="Hong S.-Y."/>
            <person name="Cho K."/>
            <person name="Sohn K.H."/>
        </authorList>
    </citation>
    <scope>NUCLEOTIDE SEQUENCE</scope>
    <source>
        <strain evidence="2">KR_2_A2</strain>
    </source>
</reference>
<dbReference type="Proteomes" id="UP000704712">
    <property type="component" value="Unassembled WGS sequence"/>
</dbReference>
<organism evidence="2 3">
    <name type="scientific">Phytophthora infestans</name>
    <name type="common">Potato late blight agent</name>
    <name type="synonym">Botrytis infestans</name>
    <dbReference type="NCBI Taxonomy" id="4787"/>
    <lineage>
        <taxon>Eukaryota</taxon>
        <taxon>Sar</taxon>
        <taxon>Stramenopiles</taxon>
        <taxon>Oomycota</taxon>
        <taxon>Peronosporomycetes</taxon>
        <taxon>Peronosporales</taxon>
        <taxon>Peronosporaceae</taxon>
        <taxon>Phytophthora</taxon>
    </lineage>
</organism>